<proteinExistence type="predicted"/>
<accession>A0A067SBI7</accession>
<name>A0A067SBI7_GALM3</name>
<evidence type="ECO:0000313" key="2">
    <source>
        <dbReference type="EMBL" id="KDR68231.1"/>
    </source>
</evidence>
<dbReference type="AlphaFoldDB" id="A0A067SBI7"/>
<sequence>MHLSAVVFALPLPPPLSLCPFLPWGGSYDRWPWDMDISWKRNYCGRVLVVFAGRMCATVGRGG</sequence>
<dbReference type="EMBL" id="KL142409">
    <property type="protein sequence ID" value="KDR68231.1"/>
    <property type="molecule type" value="Genomic_DNA"/>
</dbReference>
<evidence type="ECO:0008006" key="4">
    <source>
        <dbReference type="Google" id="ProtNLM"/>
    </source>
</evidence>
<gene>
    <name evidence="2" type="ORF">GALMADRAFT_231451</name>
</gene>
<dbReference type="HOGENOM" id="CLU_2885946_0_0_1"/>
<dbReference type="Proteomes" id="UP000027222">
    <property type="component" value="Unassembled WGS sequence"/>
</dbReference>
<feature type="signal peptide" evidence="1">
    <location>
        <begin position="1"/>
        <end position="17"/>
    </location>
</feature>
<feature type="chain" id="PRO_5001648819" description="Secreted protein" evidence="1">
    <location>
        <begin position="18"/>
        <end position="63"/>
    </location>
</feature>
<keyword evidence="3" id="KW-1185">Reference proteome</keyword>
<evidence type="ECO:0000256" key="1">
    <source>
        <dbReference type="SAM" id="SignalP"/>
    </source>
</evidence>
<keyword evidence="1" id="KW-0732">Signal</keyword>
<evidence type="ECO:0000313" key="3">
    <source>
        <dbReference type="Proteomes" id="UP000027222"/>
    </source>
</evidence>
<reference evidence="3" key="1">
    <citation type="journal article" date="2014" name="Proc. Natl. Acad. Sci. U.S.A.">
        <title>Extensive sampling of basidiomycete genomes demonstrates inadequacy of the white-rot/brown-rot paradigm for wood decay fungi.</title>
        <authorList>
            <person name="Riley R."/>
            <person name="Salamov A.A."/>
            <person name="Brown D.W."/>
            <person name="Nagy L.G."/>
            <person name="Floudas D."/>
            <person name="Held B.W."/>
            <person name="Levasseur A."/>
            <person name="Lombard V."/>
            <person name="Morin E."/>
            <person name="Otillar R."/>
            <person name="Lindquist E.A."/>
            <person name="Sun H."/>
            <person name="LaButti K.M."/>
            <person name="Schmutz J."/>
            <person name="Jabbour D."/>
            <person name="Luo H."/>
            <person name="Baker S.E."/>
            <person name="Pisabarro A.G."/>
            <person name="Walton J.D."/>
            <person name="Blanchette R.A."/>
            <person name="Henrissat B."/>
            <person name="Martin F."/>
            <person name="Cullen D."/>
            <person name="Hibbett D.S."/>
            <person name="Grigoriev I.V."/>
        </authorList>
    </citation>
    <scope>NUCLEOTIDE SEQUENCE [LARGE SCALE GENOMIC DNA]</scope>
    <source>
        <strain evidence="3">CBS 339.88</strain>
    </source>
</reference>
<organism evidence="2 3">
    <name type="scientific">Galerina marginata (strain CBS 339.88)</name>
    <dbReference type="NCBI Taxonomy" id="685588"/>
    <lineage>
        <taxon>Eukaryota</taxon>
        <taxon>Fungi</taxon>
        <taxon>Dikarya</taxon>
        <taxon>Basidiomycota</taxon>
        <taxon>Agaricomycotina</taxon>
        <taxon>Agaricomycetes</taxon>
        <taxon>Agaricomycetidae</taxon>
        <taxon>Agaricales</taxon>
        <taxon>Agaricineae</taxon>
        <taxon>Strophariaceae</taxon>
        <taxon>Galerina</taxon>
    </lineage>
</organism>
<protein>
    <recommendedName>
        <fullName evidence="4">Secreted protein</fullName>
    </recommendedName>
</protein>